<organism evidence="3">
    <name type="scientific">Alexandrium andersonii</name>
    <dbReference type="NCBI Taxonomy" id="327968"/>
    <lineage>
        <taxon>Eukaryota</taxon>
        <taxon>Sar</taxon>
        <taxon>Alveolata</taxon>
        <taxon>Dinophyceae</taxon>
        <taxon>Gonyaulacales</taxon>
        <taxon>Pyrocystaceae</taxon>
        <taxon>Alexandrium</taxon>
    </lineage>
</organism>
<feature type="signal peptide" evidence="1">
    <location>
        <begin position="1"/>
        <end position="19"/>
    </location>
</feature>
<evidence type="ECO:0000259" key="2">
    <source>
        <dbReference type="Pfam" id="PF00024"/>
    </source>
</evidence>
<protein>
    <recommendedName>
        <fullName evidence="2">Apple domain-containing protein</fullName>
    </recommendedName>
</protein>
<dbReference type="EMBL" id="HBGQ01089425">
    <property type="protein sequence ID" value="CAD9524642.1"/>
    <property type="molecule type" value="Transcribed_RNA"/>
</dbReference>
<proteinExistence type="predicted"/>
<name>A0A7S2N7R7_9DINO</name>
<evidence type="ECO:0000256" key="1">
    <source>
        <dbReference type="SAM" id="SignalP"/>
    </source>
</evidence>
<evidence type="ECO:0000313" key="3">
    <source>
        <dbReference type="EMBL" id="CAD9524642.1"/>
    </source>
</evidence>
<feature type="domain" description="Apple" evidence="2">
    <location>
        <begin position="203"/>
        <end position="237"/>
    </location>
</feature>
<reference evidence="3" key="1">
    <citation type="submission" date="2021-01" db="EMBL/GenBank/DDBJ databases">
        <authorList>
            <person name="Corre E."/>
            <person name="Pelletier E."/>
            <person name="Niang G."/>
            <person name="Scheremetjew M."/>
            <person name="Finn R."/>
            <person name="Kale V."/>
            <person name="Holt S."/>
            <person name="Cochrane G."/>
            <person name="Meng A."/>
            <person name="Brown T."/>
            <person name="Cohen L."/>
        </authorList>
    </citation>
    <scope>NUCLEOTIDE SEQUENCE</scope>
    <source>
        <strain evidence="3">CCMP2222</strain>
    </source>
</reference>
<feature type="chain" id="PRO_5031488148" description="Apple domain-containing protein" evidence="1">
    <location>
        <begin position="20"/>
        <end position="261"/>
    </location>
</feature>
<keyword evidence="1" id="KW-0732">Signal</keyword>
<accession>A0A7S2N7R7</accession>
<dbReference type="AlphaFoldDB" id="A0A7S2N7R7"/>
<dbReference type="Pfam" id="PF00024">
    <property type="entry name" value="PAN_1"/>
    <property type="match status" value="1"/>
</dbReference>
<sequence length="261" mass="29178">MVSCSWLLLALSAAHVCLAAWPVGDTVSLLQHMSKPASSMQIFNATDKVEIPVTKLKDTHVRWVPATIVKQRFQGFYDVSVQLGPEGRYKTEIQGMPADLPRRPPKATSWAVGRDYYASNPKDAKEVIQTLEVESQKKLVASLYAKGLSQKQVQDKMASITKAKKAKEERLAREKGCPAGYQAVDGDGKGADQFGRNFTNIQDTIEMCKEDCEKRNSCLSFEWSPGTAVCNLNKASEPFHRPHFMDFIYCQRLATMNIKQV</sequence>
<dbReference type="InterPro" id="IPR003609">
    <property type="entry name" value="Pan_app"/>
</dbReference>
<gene>
    <name evidence="3" type="ORF">AAND1436_LOCUS42674</name>
</gene>